<feature type="compositionally biased region" description="Low complexity" evidence="1">
    <location>
        <begin position="1114"/>
        <end position="1125"/>
    </location>
</feature>
<evidence type="ECO:0000313" key="2">
    <source>
        <dbReference type="EMBL" id="GBM43200.1"/>
    </source>
</evidence>
<sequence>MNVFNFVNSKFYFFSVAGFPRNRGDIEEYRSRRVRMDGVVLVDFEEEALRRFLNNEVSNGAIRVTDVETELERYKQDIISVAEYYDEKELLTVVMGDQDTEEMIEDMVIAIDKIIETRKDVSEDDSVIDSKDHNLGKESPCKTLISAPHSADRPSTVEIRDATEEDIKSIEAESRNSKRIDDEPDEKDSLNGTKEGVDQDQAKVSENGSKEEDNEKHVSESSRKNSDESDRVLQNGDTNLSFKSEVKSEAEVIAVLETSVHESSKESEHSAKTETNSQQSNEIKPSKIPIVFAFENIKTDYDILKDLIVEEMGMCYINFHELVRNDGEENDRLGTNESINLLQSVLKQDSVSYSSGFFISDFPFELLKESKFENILQLGEVSFVCKVKEKTFEAEADEKKQPEEVLFESSMSEQVRIIFVTESNVMNELKSTLQEVVGDREPQAENSIEEQSDVENNIKDGEAGQESDLEKASALIDKEEKVETEKSGEGDSSKKLEVPLTVDQEANAVHDNTEILQKSESKILENGDIPASNIEMEVVNQESISEDKTCTADNEDSTCRDVDDLITDDTLNERTKPDESLKTEESKDVSLKEGVIEDLASQMNEEGVETPVEIQKEKGVLSRQQNLDIETPSVSDNSIQLNKDQNTESENEVKNEASEVSEIKSPLKRQATYSSIPERPQDEGEVKAETSDTTQEGGGAENEQETPKEEDSSTKEQAPQNLISVDENKETADVNAENDEPQEMKNKEEESSENVEKADKSEQSEVVEDEAEINNTSENEKDTNSEELQEVNKNNDSINENQKEENHSEEEKIGSGNEINKNSEEEKIDGTDDGDEKEIDQSHGEEEKTDETGNGDEKETDQSHDEEEKTDGAGNGDEKETNQEDGGEEEKAVQADDEENKTSQEDGEDEEKVVQADDEENKTSQADGDKEDSTDQVDDEANKASQADGEGNKTNQEDGEESKTNQADGEESKTNQADAEKEPESESKENFQDNEENTEFDEKDIKSGGNDADEKPSEIKDEDKVDDDASEKASDVKQEENSIDGDAIDSASETKNDENSASGGTGDKVSDIKDGENAADDKNSSEGKNDESIANSESNGVEVTNNKSEENSTENEASATAEQETVAGEDGENQQASENSEESESKQTSENDTTEVEKPEIADEAKENGEGNNEANTTNDEAENKEENSSAETSVLCVDDANAETKSSAEDESAVKTDREEPVDTAHQESTENTEEDGTVILKPMDNDSDSNDEKSVTIETQAEVHAPDSLSPLLVQSTDEAKTEKDNADEEENSVKDREEKNNDQNSENGSILQNESALENTDESQSTTENEMVITQNERFSAKHQERNGSGILGESREEDHPEAEQQERSSSSSRGEL</sequence>
<feature type="compositionally biased region" description="Acidic residues" evidence="1">
    <location>
        <begin position="905"/>
        <end position="920"/>
    </location>
</feature>
<feature type="compositionally biased region" description="Basic and acidic residues" evidence="1">
    <location>
        <begin position="1357"/>
        <end position="1370"/>
    </location>
</feature>
<feature type="compositionally biased region" description="Acidic residues" evidence="1">
    <location>
        <begin position="992"/>
        <end position="1002"/>
    </location>
</feature>
<feature type="region of interest" description="Disordered" evidence="1">
    <location>
        <begin position="542"/>
        <end position="1380"/>
    </location>
</feature>
<accession>A0A4Y2FP01</accession>
<feature type="region of interest" description="Disordered" evidence="1">
    <location>
        <begin position="121"/>
        <end position="240"/>
    </location>
</feature>
<feature type="compositionally biased region" description="Basic and acidic residues" evidence="1">
    <location>
        <begin position="158"/>
        <end position="181"/>
    </location>
</feature>
<feature type="compositionally biased region" description="Basic and acidic residues" evidence="1">
    <location>
        <begin position="742"/>
        <end position="763"/>
    </location>
</feature>
<feature type="compositionally biased region" description="Basic and acidic residues" evidence="1">
    <location>
        <begin position="1068"/>
        <end position="1091"/>
    </location>
</feature>
<feature type="region of interest" description="Disordered" evidence="1">
    <location>
        <begin position="436"/>
        <end position="500"/>
    </location>
</feature>
<feature type="compositionally biased region" description="Basic and acidic residues" evidence="1">
    <location>
        <begin position="1012"/>
        <end position="1023"/>
    </location>
</feature>
<feature type="compositionally biased region" description="Polar residues" evidence="1">
    <location>
        <begin position="622"/>
        <end position="644"/>
    </location>
</feature>
<feature type="compositionally biased region" description="Basic and acidic residues" evidence="1">
    <location>
        <begin position="821"/>
        <end position="830"/>
    </location>
</feature>
<feature type="compositionally biased region" description="Basic and acidic residues" evidence="1">
    <location>
        <begin position="705"/>
        <end position="714"/>
    </location>
</feature>
<feature type="compositionally biased region" description="Basic and acidic residues" evidence="1">
    <location>
        <begin position="456"/>
        <end position="497"/>
    </location>
</feature>
<keyword evidence="3" id="KW-1185">Reference proteome</keyword>
<dbReference type="Gene3D" id="3.40.50.300">
    <property type="entry name" value="P-loop containing nucleotide triphosphate hydrolases"/>
    <property type="match status" value="1"/>
</dbReference>
<feature type="compositionally biased region" description="Basic and acidic residues" evidence="1">
    <location>
        <begin position="571"/>
        <end position="595"/>
    </location>
</feature>
<dbReference type="EMBL" id="BGPR01001021">
    <property type="protein sequence ID" value="GBM43200.1"/>
    <property type="molecule type" value="Genomic_DNA"/>
</dbReference>
<feature type="compositionally biased region" description="Basic and acidic residues" evidence="1">
    <location>
        <begin position="195"/>
        <end position="231"/>
    </location>
</feature>
<organism evidence="2 3">
    <name type="scientific">Araneus ventricosus</name>
    <name type="common">Orbweaver spider</name>
    <name type="synonym">Epeira ventricosa</name>
    <dbReference type="NCBI Taxonomy" id="182803"/>
    <lineage>
        <taxon>Eukaryota</taxon>
        <taxon>Metazoa</taxon>
        <taxon>Ecdysozoa</taxon>
        <taxon>Arthropoda</taxon>
        <taxon>Chelicerata</taxon>
        <taxon>Arachnida</taxon>
        <taxon>Araneae</taxon>
        <taxon>Araneomorphae</taxon>
        <taxon>Entelegynae</taxon>
        <taxon>Araneoidea</taxon>
        <taxon>Araneidae</taxon>
        <taxon>Araneus</taxon>
    </lineage>
</organism>
<feature type="compositionally biased region" description="Basic and acidic residues" evidence="1">
    <location>
        <begin position="889"/>
        <end position="904"/>
    </location>
</feature>
<feature type="compositionally biased region" description="Basic and acidic residues" evidence="1">
    <location>
        <begin position="1207"/>
        <end position="1230"/>
    </location>
</feature>
<feature type="compositionally biased region" description="Basic and acidic residues" evidence="1">
    <location>
        <begin position="970"/>
        <end position="991"/>
    </location>
</feature>
<evidence type="ECO:0000313" key="3">
    <source>
        <dbReference type="Proteomes" id="UP000499080"/>
    </source>
</evidence>
<dbReference type="Proteomes" id="UP000499080">
    <property type="component" value="Unassembled WGS sequence"/>
</dbReference>
<protein>
    <submittedName>
        <fullName evidence="2">Uncharacterized protein</fullName>
    </submittedName>
</protein>
<evidence type="ECO:0000256" key="1">
    <source>
        <dbReference type="SAM" id="MobiDB-lite"/>
    </source>
</evidence>
<feature type="compositionally biased region" description="Basic and acidic residues" evidence="1">
    <location>
        <begin position="1294"/>
        <end position="1304"/>
    </location>
</feature>
<feature type="region of interest" description="Disordered" evidence="1">
    <location>
        <begin position="260"/>
        <end position="282"/>
    </location>
</feature>
<gene>
    <name evidence="2" type="ORF">AVEN_50116_1</name>
</gene>
<dbReference type="InterPro" id="IPR027417">
    <property type="entry name" value="P-loop_NTPase"/>
</dbReference>
<feature type="compositionally biased region" description="Basic and acidic residues" evidence="1">
    <location>
        <begin position="855"/>
        <end position="882"/>
    </location>
</feature>
<dbReference type="OrthoDB" id="6436361at2759"/>
<feature type="compositionally biased region" description="Low complexity" evidence="1">
    <location>
        <begin position="1371"/>
        <end position="1380"/>
    </location>
</feature>
<reference evidence="2 3" key="1">
    <citation type="journal article" date="2019" name="Sci. Rep.">
        <title>Orb-weaving spider Araneus ventricosus genome elucidates the spidroin gene catalogue.</title>
        <authorList>
            <person name="Kono N."/>
            <person name="Nakamura H."/>
            <person name="Ohtoshi R."/>
            <person name="Moran D.A.P."/>
            <person name="Shinohara A."/>
            <person name="Yoshida Y."/>
            <person name="Fujiwara M."/>
            <person name="Mori M."/>
            <person name="Tomita M."/>
            <person name="Arakawa K."/>
        </authorList>
    </citation>
    <scope>NUCLEOTIDE SEQUENCE [LARGE SCALE GENOMIC DNA]</scope>
</reference>
<feature type="compositionally biased region" description="Basic and acidic residues" evidence="1">
    <location>
        <begin position="1143"/>
        <end position="1169"/>
    </location>
</feature>
<name>A0A4Y2FP01_ARAVE</name>
<proteinExistence type="predicted"/>
<feature type="compositionally biased region" description="Basic and acidic residues" evidence="1">
    <location>
        <begin position="128"/>
        <end position="140"/>
    </location>
</feature>
<feature type="compositionally biased region" description="Low complexity" evidence="1">
    <location>
        <begin position="1170"/>
        <end position="1179"/>
    </location>
</feature>
<feature type="compositionally biased region" description="Basic and acidic residues" evidence="1">
    <location>
        <begin position="260"/>
        <end position="272"/>
    </location>
</feature>
<feature type="compositionally biased region" description="Basic and acidic residues" evidence="1">
    <location>
        <begin position="1030"/>
        <end position="1040"/>
    </location>
</feature>
<feature type="compositionally biased region" description="Polar residues" evidence="1">
    <location>
        <begin position="1305"/>
        <end position="1341"/>
    </location>
</feature>
<feature type="compositionally biased region" description="Basic and acidic residues" evidence="1">
    <location>
        <begin position="679"/>
        <end position="690"/>
    </location>
</feature>
<comment type="caution">
    <text evidence="2">The sequence shown here is derived from an EMBL/GenBank/DDBJ whole genome shotgun (WGS) entry which is preliminary data.</text>
</comment>
<feature type="compositionally biased region" description="Basic and acidic residues" evidence="1">
    <location>
        <begin position="801"/>
        <end position="813"/>
    </location>
</feature>
<feature type="compositionally biased region" description="Polar residues" evidence="1">
    <location>
        <begin position="1092"/>
        <end position="1101"/>
    </location>
</feature>